<feature type="compositionally biased region" description="Basic and acidic residues" evidence="1">
    <location>
        <begin position="95"/>
        <end position="104"/>
    </location>
</feature>
<reference evidence="3" key="2">
    <citation type="journal article" date="2009" name="Genome Res.">
        <title>Comparative genomic analyses of the human fungal pathogens Coccidioides and their relatives.</title>
        <authorList>
            <person name="Sharpton T.J."/>
            <person name="Stajich J.E."/>
            <person name="Rounsley S.D."/>
            <person name="Gardner M.J."/>
            <person name="Wortman J.R."/>
            <person name="Jordar V.S."/>
            <person name="Maiti R."/>
            <person name="Kodira C.D."/>
            <person name="Neafsey D.E."/>
            <person name="Zeng Q."/>
            <person name="Hung C.-Y."/>
            <person name="McMahan C."/>
            <person name="Muszewska A."/>
            <person name="Grynberg M."/>
            <person name="Mandel M.A."/>
            <person name="Kellner E.M."/>
            <person name="Barker B.M."/>
            <person name="Galgiani J.N."/>
            <person name="Orbach M.J."/>
            <person name="Kirkland T.N."/>
            <person name="Cole G.T."/>
            <person name="Henn M.R."/>
            <person name="Birren B.W."/>
            <person name="Taylor J.W."/>
        </authorList>
    </citation>
    <scope>NUCLEOTIDE SEQUENCE [LARGE SCALE GENOMIC DNA]</scope>
    <source>
        <strain evidence="3">RMSCC 3488</strain>
    </source>
</reference>
<evidence type="ECO:0000313" key="3">
    <source>
        <dbReference type="Proteomes" id="UP000054567"/>
    </source>
</evidence>
<dbReference type="VEuPathDB" id="FungiDB:CPAG_00358"/>
<reference evidence="2 3" key="1">
    <citation type="submission" date="2007-06" db="EMBL/GenBank/DDBJ databases">
        <title>The Genome Sequence of Coccidioides posadasii RMSCC_3488.</title>
        <authorList>
            <consortium name="Coccidioides Genome Resources Consortium"/>
            <consortium name="The Broad Institute Genome Sequencing Platform"/>
            <person name="Henn M.R."/>
            <person name="Sykes S."/>
            <person name="Young S."/>
            <person name="Jaffe D."/>
            <person name="Berlin A."/>
            <person name="Alvarez P."/>
            <person name="Butler J."/>
            <person name="Gnerre S."/>
            <person name="Grabherr M."/>
            <person name="Mauceli E."/>
            <person name="Brockman W."/>
            <person name="Kodira C."/>
            <person name="Alvarado L."/>
            <person name="Zeng Q."/>
            <person name="Crawford M."/>
            <person name="Antoine C."/>
            <person name="Devon K."/>
            <person name="Galgiani J."/>
            <person name="Orsborn K."/>
            <person name="Lewis M.L."/>
            <person name="Nusbaum C."/>
            <person name="Galagan J."/>
            <person name="Birren B."/>
        </authorList>
    </citation>
    <scope>NUCLEOTIDE SEQUENCE [LARGE SCALE GENOMIC DNA]</scope>
    <source>
        <strain evidence="2 3">RMSCC 3488</strain>
    </source>
</reference>
<evidence type="ECO:0000313" key="2">
    <source>
        <dbReference type="EMBL" id="KMM64006.1"/>
    </source>
</evidence>
<dbReference type="Proteomes" id="UP000054567">
    <property type="component" value="Unassembled WGS sequence"/>
</dbReference>
<feature type="compositionally biased region" description="Polar residues" evidence="1">
    <location>
        <begin position="107"/>
        <end position="116"/>
    </location>
</feature>
<reference evidence="3" key="3">
    <citation type="journal article" date="2010" name="Genome Res.">
        <title>Population genomic sequencing of Coccidioides fungi reveals recent hybridization and transposon control.</title>
        <authorList>
            <person name="Neafsey D.E."/>
            <person name="Barker B.M."/>
            <person name="Sharpton T.J."/>
            <person name="Stajich J.E."/>
            <person name="Park D.J."/>
            <person name="Whiston E."/>
            <person name="Hung C.-Y."/>
            <person name="McMahan C."/>
            <person name="White J."/>
            <person name="Sykes S."/>
            <person name="Heiman D."/>
            <person name="Young S."/>
            <person name="Zeng Q."/>
            <person name="Abouelleil A."/>
            <person name="Aftuck L."/>
            <person name="Bessette D."/>
            <person name="Brown A."/>
            <person name="FitzGerald M."/>
            <person name="Lui A."/>
            <person name="Macdonald J.P."/>
            <person name="Priest M."/>
            <person name="Orbach M.J."/>
            <person name="Galgiani J.N."/>
            <person name="Kirkland T.N."/>
            <person name="Cole G.T."/>
            <person name="Birren B.W."/>
            <person name="Henn M.R."/>
            <person name="Taylor J.W."/>
            <person name="Rounsley S.D."/>
        </authorList>
    </citation>
    <scope>NUCLEOTIDE SEQUENCE [LARGE SCALE GENOMIC DNA]</scope>
    <source>
        <strain evidence="3">RMSCC 3488</strain>
    </source>
</reference>
<proteinExistence type="predicted"/>
<sequence>MSTRVRDVERFPQNFRTRFGRGTRFTSGKEARRVSNGVLAVWHLHERGVALMCGPSASQLYHLIGLLEPTSLSPSILPASARGAFSSLSTIPTGEKWHAPRDESETQDQIRQNQPHQDGRENAHLSNSTGRKIKDSANYRPDEISKYLAIESDGIGTVDVAFDEVADGPNWILRSSTKGHGQEILI</sequence>
<dbReference type="AlphaFoldDB" id="A0A0J6ETZ3"/>
<dbReference type="EMBL" id="DS268109">
    <property type="protein sequence ID" value="KMM64006.1"/>
    <property type="molecule type" value="Genomic_DNA"/>
</dbReference>
<feature type="region of interest" description="Disordered" evidence="1">
    <location>
        <begin position="91"/>
        <end position="136"/>
    </location>
</feature>
<accession>A0A0J6ETZ3</accession>
<protein>
    <submittedName>
        <fullName evidence="2">Uncharacterized protein</fullName>
    </submittedName>
</protein>
<evidence type="ECO:0000256" key="1">
    <source>
        <dbReference type="SAM" id="MobiDB-lite"/>
    </source>
</evidence>
<organism evidence="2 3">
    <name type="scientific">Coccidioides posadasii RMSCC 3488</name>
    <dbReference type="NCBI Taxonomy" id="454284"/>
    <lineage>
        <taxon>Eukaryota</taxon>
        <taxon>Fungi</taxon>
        <taxon>Dikarya</taxon>
        <taxon>Ascomycota</taxon>
        <taxon>Pezizomycotina</taxon>
        <taxon>Eurotiomycetes</taxon>
        <taxon>Eurotiomycetidae</taxon>
        <taxon>Onygenales</taxon>
        <taxon>Onygenaceae</taxon>
        <taxon>Coccidioides</taxon>
    </lineage>
</organism>
<gene>
    <name evidence="2" type="ORF">CPAG_00358</name>
</gene>
<name>A0A0J6ETZ3_COCPO</name>